<organism evidence="10 11">
    <name type="scientific">Orbilia javanica</name>
    <dbReference type="NCBI Taxonomy" id="47235"/>
    <lineage>
        <taxon>Eukaryota</taxon>
        <taxon>Fungi</taxon>
        <taxon>Dikarya</taxon>
        <taxon>Ascomycota</taxon>
        <taxon>Pezizomycotina</taxon>
        <taxon>Orbiliomycetes</taxon>
        <taxon>Orbiliales</taxon>
        <taxon>Orbiliaceae</taxon>
        <taxon>Orbilia</taxon>
    </lineage>
</organism>
<feature type="compositionally biased region" description="Low complexity" evidence="8">
    <location>
        <begin position="60"/>
        <end position="69"/>
    </location>
</feature>
<feature type="region of interest" description="Disordered" evidence="8">
    <location>
        <begin position="60"/>
        <end position="86"/>
    </location>
</feature>
<evidence type="ECO:0000256" key="8">
    <source>
        <dbReference type="SAM" id="MobiDB-lite"/>
    </source>
</evidence>
<dbReference type="InterPro" id="IPR007219">
    <property type="entry name" value="XnlR_reg_dom"/>
</dbReference>
<dbReference type="InterPro" id="IPR001138">
    <property type="entry name" value="Zn2Cys6_DnaBD"/>
</dbReference>
<evidence type="ECO:0000313" key="10">
    <source>
        <dbReference type="EMBL" id="KAK6343121.1"/>
    </source>
</evidence>
<evidence type="ECO:0000313" key="11">
    <source>
        <dbReference type="Proteomes" id="UP001313282"/>
    </source>
</evidence>
<keyword evidence="6" id="KW-0804">Transcription</keyword>
<dbReference type="SUPFAM" id="SSF57701">
    <property type="entry name" value="Zn2/Cys6 DNA-binding domain"/>
    <property type="match status" value="1"/>
</dbReference>
<evidence type="ECO:0000256" key="3">
    <source>
        <dbReference type="ARBA" id="ARBA00022833"/>
    </source>
</evidence>
<keyword evidence="4" id="KW-0805">Transcription regulation</keyword>
<name>A0AAN8RHE0_9PEZI</name>
<dbReference type="CDD" id="cd00067">
    <property type="entry name" value="GAL4"/>
    <property type="match status" value="1"/>
</dbReference>
<proteinExistence type="predicted"/>
<dbReference type="GO" id="GO:0006351">
    <property type="term" value="P:DNA-templated transcription"/>
    <property type="evidence" value="ECO:0007669"/>
    <property type="project" value="InterPro"/>
</dbReference>
<evidence type="ECO:0000256" key="4">
    <source>
        <dbReference type="ARBA" id="ARBA00023015"/>
    </source>
</evidence>
<feature type="domain" description="Zn(2)-C6 fungal-type" evidence="9">
    <location>
        <begin position="94"/>
        <end position="144"/>
    </location>
</feature>
<sequence>MAVQGLGTGDVAHVDFHVAAAAPSDKRLPMADADILSATSHVCYLNTPPTTPDQILPAASGPSLAASSSRGHLQKPVPILPSRPDIDTDTMATNHTTMACARCKQKKIKASDVAPCDGRHPSCSACKRAGVDCTVPDIISQTGLARGHVEKLETRVSELQSLIDTKTRELKEKQSRQSSLSSAFTSCNSPIPSNPFTTGKRSSATSTQQSNLWQTPTPLHQQDHLQADISLARLLVQTLHLKDHGPCISKLSHLVANERSTAFESINAAENLPLEPIGDILCKSYLENEHICFPFLSRREIIRLYKSIYSSSGGIDHANVQEYFCLYMIFAIACLSHPPGVEDPQENALRFYKAALICRERLPPASTLSAVQNTLLLCLFSMHAKISQDAWRLSRRALHVSIEAEFHLSRRDRNPQHETRLAQIQKRAFWSAYCLNRITSNLIYDRPPSIPEASIDAEMTSELQLDPDNTKSLTVSLLPSLARLYGISTSAFTSFNSLDPPPGDTVTQLEIRLNELSECRAHLLELLQTAFPERVQSDSWQDIDWIPFYVTLSSSAHPMLMCQWAMTAIAAKYDGVPLGVQTLTLKCCIETIQFIGKESSSFGLAGYEPQKPKFGHLRIAFLIMLRGLIILLSALLAKEYRTIGVTMQDGGDVSHEDIDKAIVIGIRFLRDVGPGQGQNCAFIPALVLALRYAVFEKLFGQAPGILFLREEYHYRMIEERVKGLYPGLFQLSMLMDVSSLPIGIGLMPLEEELEADFPSMNVFKKFGDSAGELEELSRVVRWRLKVQYEVGDSRESLRAFEERMGVNRVMEVGNVGFSALAGFNVYGELGGRRETRDSSMGYDFAQDFSYSISGSGTGMKMDVDFSGFETDIITFE</sequence>
<evidence type="ECO:0000256" key="7">
    <source>
        <dbReference type="ARBA" id="ARBA00023242"/>
    </source>
</evidence>
<evidence type="ECO:0000256" key="6">
    <source>
        <dbReference type="ARBA" id="ARBA00023163"/>
    </source>
</evidence>
<protein>
    <recommendedName>
        <fullName evidence="9">Zn(2)-C6 fungal-type domain-containing protein</fullName>
    </recommendedName>
</protein>
<dbReference type="GO" id="GO:0043565">
    <property type="term" value="F:sequence-specific DNA binding"/>
    <property type="evidence" value="ECO:0007669"/>
    <property type="project" value="TreeGrafter"/>
</dbReference>
<keyword evidence="5" id="KW-0238">DNA-binding</keyword>
<evidence type="ECO:0000256" key="2">
    <source>
        <dbReference type="ARBA" id="ARBA00022723"/>
    </source>
</evidence>
<comment type="caution">
    <text evidence="10">The sequence shown here is derived from an EMBL/GenBank/DDBJ whole genome shotgun (WGS) entry which is preliminary data.</text>
</comment>
<keyword evidence="2" id="KW-0479">Metal-binding</keyword>
<dbReference type="PANTHER" id="PTHR47782">
    <property type="entry name" value="ZN(II)2CYS6 TRANSCRIPTION FACTOR (EUROFUNG)-RELATED"/>
    <property type="match status" value="1"/>
</dbReference>
<evidence type="ECO:0000256" key="5">
    <source>
        <dbReference type="ARBA" id="ARBA00023125"/>
    </source>
</evidence>
<comment type="subcellular location">
    <subcellularLocation>
        <location evidence="1">Nucleus</location>
    </subcellularLocation>
</comment>
<dbReference type="EMBL" id="JAVHNR010000005">
    <property type="protein sequence ID" value="KAK6343121.1"/>
    <property type="molecule type" value="Genomic_DNA"/>
</dbReference>
<dbReference type="GO" id="GO:0008270">
    <property type="term" value="F:zinc ion binding"/>
    <property type="evidence" value="ECO:0007669"/>
    <property type="project" value="InterPro"/>
</dbReference>
<dbReference type="GO" id="GO:0005634">
    <property type="term" value="C:nucleus"/>
    <property type="evidence" value="ECO:0007669"/>
    <property type="project" value="UniProtKB-SubCell"/>
</dbReference>
<dbReference type="CDD" id="cd12148">
    <property type="entry name" value="fungal_TF_MHR"/>
    <property type="match status" value="1"/>
</dbReference>
<feature type="region of interest" description="Disordered" evidence="8">
    <location>
        <begin position="167"/>
        <end position="214"/>
    </location>
</feature>
<gene>
    <name evidence="10" type="ORF">TWF718_008494</name>
</gene>
<dbReference type="Gene3D" id="4.10.240.10">
    <property type="entry name" value="Zn(2)-C6 fungal-type DNA-binding domain"/>
    <property type="match status" value="1"/>
</dbReference>
<keyword evidence="3" id="KW-0862">Zinc</keyword>
<accession>A0AAN8RHE0</accession>
<dbReference type="Pfam" id="PF04082">
    <property type="entry name" value="Fungal_trans"/>
    <property type="match status" value="1"/>
</dbReference>
<dbReference type="PANTHER" id="PTHR47782:SF14">
    <property type="entry name" value="ZN(II)2CYS6 TRANSCRIPTION FACTOR (EUROFUNG)"/>
    <property type="match status" value="1"/>
</dbReference>
<keyword evidence="7" id="KW-0539">Nucleus</keyword>
<evidence type="ECO:0000256" key="1">
    <source>
        <dbReference type="ARBA" id="ARBA00004123"/>
    </source>
</evidence>
<reference evidence="10 11" key="1">
    <citation type="submission" date="2019-10" db="EMBL/GenBank/DDBJ databases">
        <authorList>
            <person name="Palmer J.M."/>
        </authorList>
    </citation>
    <scope>NUCLEOTIDE SEQUENCE [LARGE SCALE GENOMIC DNA]</scope>
    <source>
        <strain evidence="10 11">TWF718</strain>
    </source>
</reference>
<dbReference type="InterPro" id="IPR036864">
    <property type="entry name" value="Zn2-C6_fun-type_DNA-bd_sf"/>
</dbReference>
<dbReference type="GO" id="GO:0045944">
    <property type="term" value="P:positive regulation of transcription by RNA polymerase II"/>
    <property type="evidence" value="ECO:0007669"/>
    <property type="project" value="TreeGrafter"/>
</dbReference>
<dbReference type="GO" id="GO:0000981">
    <property type="term" value="F:DNA-binding transcription factor activity, RNA polymerase II-specific"/>
    <property type="evidence" value="ECO:0007669"/>
    <property type="project" value="InterPro"/>
</dbReference>
<dbReference type="SMART" id="SM00066">
    <property type="entry name" value="GAL4"/>
    <property type="match status" value="1"/>
</dbReference>
<evidence type="ECO:0000259" key="9">
    <source>
        <dbReference type="SMART" id="SM00066"/>
    </source>
</evidence>
<dbReference type="InterPro" id="IPR052202">
    <property type="entry name" value="Yeast_MetPath_Reg"/>
</dbReference>
<dbReference type="Pfam" id="PF00172">
    <property type="entry name" value="Zn_clus"/>
    <property type="match status" value="1"/>
</dbReference>
<keyword evidence="11" id="KW-1185">Reference proteome</keyword>
<dbReference type="AlphaFoldDB" id="A0AAN8RHE0"/>
<dbReference type="Proteomes" id="UP001313282">
    <property type="component" value="Unassembled WGS sequence"/>
</dbReference>
<feature type="compositionally biased region" description="Polar residues" evidence="8">
    <location>
        <begin position="176"/>
        <end position="214"/>
    </location>
</feature>